<evidence type="ECO:0000256" key="1">
    <source>
        <dbReference type="ARBA" id="ARBA00023015"/>
    </source>
</evidence>
<dbReference type="Proteomes" id="UP000294547">
    <property type="component" value="Unassembled WGS sequence"/>
</dbReference>
<evidence type="ECO:0000259" key="5">
    <source>
        <dbReference type="PROSITE" id="PS50949"/>
    </source>
</evidence>
<organism evidence="6 7">
    <name type="scientific">Oharaeibacter diazotrophicus</name>
    <dbReference type="NCBI Taxonomy" id="1920512"/>
    <lineage>
        <taxon>Bacteria</taxon>
        <taxon>Pseudomonadati</taxon>
        <taxon>Pseudomonadota</taxon>
        <taxon>Alphaproteobacteria</taxon>
        <taxon>Hyphomicrobiales</taxon>
        <taxon>Pleomorphomonadaceae</taxon>
        <taxon>Oharaeibacter</taxon>
    </lineage>
</organism>
<evidence type="ECO:0000256" key="4">
    <source>
        <dbReference type="SAM" id="MobiDB-lite"/>
    </source>
</evidence>
<evidence type="ECO:0000256" key="3">
    <source>
        <dbReference type="ARBA" id="ARBA00023163"/>
    </source>
</evidence>
<keyword evidence="2" id="KW-0238">DNA-binding</keyword>
<feature type="domain" description="HTH gntR-type" evidence="5">
    <location>
        <begin position="57"/>
        <end position="124"/>
    </location>
</feature>
<dbReference type="GO" id="GO:0003677">
    <property type="term" value="F:DNA binding"/>
    <property type="evidence" value="ECO:0007669"/>
    <property type="project" value="UniProtKB-KW"/>
</dbReference>
<dbReference type="OrthoDB" id="9815654at2"/>
<dbReference type="InterPro" id="IPR036388">
    <property type="entry name" value="WH-like_DNA-bd_sf"/>
</dbReference>
<dbReference type="Pfam" id="PF07729">
    <property type="entry name" value="FCD"/>
    <property type="match status" value="1"/>
</dbReference>
<dbReference type="Gene3D" id="1.10.10.10">
    <property type="entry name" value="Winged helix-like DNA-binding domain superfamily/Winged helix DNA-binding domain"/>
    <property type="match status" value="1"/>
</dbReference>
<dbReference type="SUPFAM" id="SSF46785">
    <property type="entry name" value="Winged helix' DNA-binding domain"/>
    <property type="match status" value="1"/>
</dbReference>
<evidence type="ECO:0000256" key="2">
    <source>
        <dbReference type="ARBA" id="ARBA00023125"/>
    </source>
</evidence>
<comment type="caution">
    <text evidence="6">The sequence shown here is derived from an EMBL/GenBank/DDBJ whole genome shotgun (WGS) entry which is preliminary data.</text>
</comment>
<dbReference type="Pfam" id="PF00392">
    <property type="entry name" value="GntR"/>
    <property type="match status" value="1"/>
</dbReference>
<dbReference type="InterPro" id="IPR036390">
    <property type="entry name" value="WH_DNA-bd_sf"/>
</dbReference>
<evidence type="ECO:0000313" key="6">
    <source>
        <dbReference type="EMBL" id="TDP82004.1"/>
    </source>
</evidence>
<dbReference type="SUPFAM" id="SSF48008">
    <property type="entry name" value="GntR ligand-binding domain-like"/>
    <property type="match status" value="1"/>
</dbReference>
<dbReference type="InterPro" id="IPR000524">
    <property type="entry name" value="Tscrpt_reg_HTH_GntR"/>
</dbReference>
<feature type="compositionally biased region" description="Low complexity" evidence="4">
    <location>
        <begin position="20"/>
        <end position="33"/>
    </location>
</feature>
<name>A0A4R6R823_9HYPH</name>
<feature type="region of interest" description="Disordered" evidence="4">
    <location>
        <begin position="1"/>
        <end position="39"/>
    </location>
</feature>
<dbReference type="EMBL" id="SNXY01000011">
    <property type="protein sequence ID" value="TDP82004.1"/>
    <property type="molecule type" value="Genomic_DNA"/>
</dbReference>
<dbReference type="InterPro" id="IPR008920">
    <property type="entry name" value="TF_FadR/GntR_C"/>
</dbReference>
<sequence length="274" mass="29234">MADGTAGTRSKGGGAKGDAPKGNGPKAGGAARPGARRGRTVATDAGALPALAPVGRETVQDRVYAELRRALICGLFDPGQVLTIQALAAALATSTMPVREALGRLISEKALEALPNRSIRVPVVTGRRVDDLLHARVLVEGEAIALATPRLKGHELERLKGFTAEWLELKRASKAERVTRELELNQAFHFLIYHASGSDVLIPIIESLWLQSGPYVRAAAVAFDDASRLSSDYYHGEILVALERRDPVAARAALAADIGRAFDLLRAPESEEEP</sequence>
<dbReference type="PANTHER" id="PTHR43537">
    <property type="entry name" value="TRANSCRIPTIONAL REGULATOR, GNTR FAMILY"/>
    <property type="match status" value="1"/>
</dbReference>
<protein>
    <submittedName>
        <fullName evidence="6">GntR family transcriptional regulator</fullName>
    </submittedName>
</protein>
<keyword evidence="1" id="KW-0805">Transcription regulation</keyword>
<dbReference type="InterPro" id="IPR011711">
    <property type="entry name" value="GntR_C"/>
</dbReference>
<proteinExistence type="predicted"/>
<dbReference type="PROSITE" id="PS50949">
    <property type="entry name" value="HTH_GNTR"/>
    <property type="match status" value="1"/>
</dbReference>
<accession>A0A4R6R823</accession>
<dbReference type="PANTHER" id="PTHR43537:SF39">
    <property type="entry name" value="HTH-TYPE TRANSCRIPTIONAL REGULATOR MCBR"/>
    <property type="match status" value="1"/>
</dbReference>
<dbReference type="AlphaFoldDB" id="A0A4R6R823"/>
<keyword evidence="3" id="KW-0804">Transcription</keyword>
<dbReference type="GO" id="GO:0003700">
    <property type="term" value="F:DNA-binding transcription factor activity"/>
    <property type="evidence" value="ECO:0007669"/>
    <property type="project" value="InterPro"/>
</dbReference>
<reference evidence="6 7" key="1">
    <citation type="submission" date="2019-03" db="EMBL/GenBank/DDBJ databases">
        <title>Genomic Encyclopedia of Type Strains, Phase IV (KMG-IV): sequencing the most valuable type-strain genomes for metagenomic binning, comparative biology and taxonomic classification.</title>
        <authorList>
            <person name="Goeker M."/>
        </authorList>
    </citation>
    <scope>NUCLEOTIDE SEQUENCE [LARGE SCALE GENOMIC DNA]</scope>
    <source>
        <strain evidence="6 7">DSM 102969</strain>
    </source>
</reference>
<dbReference type="SMART" id="SM00345">
    <property type="entry name" value="HTH_GNTR"/>
    <property type="match status" value="1"/>
</dbReference>
<evidence type="ECO:0000313" key="7">
    <source>
        <dbReference type="Proteomes" id="UP000294547"/>
    </source>
</evidence>
<dbReference type="RefSeq" id="WP_126540584.1">
    <property type="nucleotide sequence ID" value="NZ_BSPM01000002.1"/>
</dbReference>
<dbReference type="SMART" id="SM00895">
    <property type="entry name" value="FCD"/>
    <property type="match status" value="1"/>
</dbReference>
<keyword evidence="7" id="KW-1185">Reference proteome</keyword>
<gene>
    <name evidence="6" type="ORF">EDD54_4265</name>
</gene>
<dbReference type="Gene3D" id="1.20.120.530">
    <property type="entry name" value="GntR ligand-binding domain-like"/>
    <property type="match status" value="1"/>
</dbReference>